<dbReference type="PANTHER" id="PTHR31689:SF0">
    <property type="entry name" value="DIAMINOPIMELATE EPIMERASE"/>
    <property type="match status" value="1"/>
</dbReference>
<dbReference type="AlphaFoldDB" id="A0AAF0BFG4"/>
<dbReference type="GO" id="GO:0009089">
    <property type="term" value="P:lysine biosynthetic process via diaminopimelate"/>
    <property type="evidence" value="ECO:0007669"/>
    <property type="project" value="InterPro"/>
</dbReference>
<dbReference type="Pfam" id="PF01678">
    <property type="entry name" value="DAP_epimerase"/>
    <property type="match status" value="1"/>
</dbReference>
<dbReference type="RefSeq" id="WP_252999453.1">
    <property type="nucleotide sequence ID" value="NZ_CP116503.1"/>
</dbReference>
<protein>
    <submittedName>
        <fullName evidence="3">Diaminopimelate epimerase</fullName>
    </submittedName>
</protein>
<dbReference type="GO" id="GO:0005829">
    <property type="term" value="C:cytosol"/>
    <property type="evidence" value="ECO:0007669"/>
    <property type="project" value="TreeGrafter"/>
</dbReference>
<dbReference type="Gene3D" id="3.10.310.10">
    <property type="entry name" value="Diaminopimelate Epimerase, Chain A, domain 1"/>
    <property type="match status" value="2"/>
</dbReference>
<keyword evidence="2" id="KW-0413">Isomerase</keyword>
<proteinExistence type="inferred from homology"/>
<sequence>MITLHHIKASGNHYLMLDNRQEKRATDEFSRLAQKIAQDFPNMKSFIVLEDSTEEATVKMTTFHRDGTECLLCGNGIRGVAHFLFDENPEKNVHQLIETRHATLHVQKIVDDISDHLYRVEISPMSLLMETLNREVESGTTFIEKRLKDITRKLRFTAIATPTPHLVTFVKETDGLSIAERQLIAEKLTQGNRYFPNGINVSFVKFDEDRLYVDTFETVAGHTFSCGTAMAASGLLYSLLYLREFGELIEVKSAGGTVFVRPRQTPEGQYWVELQGEATLIEHIVYDESD</sequence>
<dbReference type="SUPFAM" id="SSF54506">
    <property type="entry name" value="Diaminopimelate epimerase-like"/>
    <property type="match status" value="2"/>
</dbReference>
<dbReference type="EMBL" id="CP116507">
    <property type="protein sequence ID" value="WCG21994.1"/>
    <property type="molecule type" value="Genomic_DNA"/>
</dbReference>
<evidence type="ECO:0000313" key="3">
    <source>
        <dbReference type="EMBL" id="WCG21994.1"/>
    </source>
</evidence>
<evidence type="ECO:0000256" key="1">
    <source>
        <dbReference type="ARBA" id="ARBA00010219"/>
    </source>
</evidence>
<dbReference type="GO" id="GO:0008837">
    <property type="term" value="F:diaminopimelate epimerase activity"/>
    <property type="evidence" value="ECO:0007669"/>
    <property type="project" value="InterPro"/>
</dbReference>
<dbReference type="Proteomes" id="UP001179600">
    <property type="component" value="Chromosome"/>
</dbReference>
<name>A0AAF0BFG4_9ENTE</name>
<accession>A0AAF0BFG4</accession>
<dbReference type="PANTHER" id="PTHR31689">
    <property type="entry name" value="DIAMINOPIMELATE EPIMERASE, CHLOROPLASTIC"/>
    <property type="match status" value="1"/>
</dbReference>
<organism evidence="3 4">
    <name type="scientific">Vagococcus lutrae</name>
    <dbReference type="NCBI Taxonomy" id="81947"/>
    <lineage>
        <taxon>Bacteria</taxon>
        <taxon>Bacillati</taxon>
        <taxon>Bacillota</taxon>
        <taxon>Bacilli</taxon>
        <taxon>Lactobacillales</taxon>
        <taxon>Enterococcaceae</taxon>
        <taxon>Vagococcus</taxon>
    </lineage>
</organism>
<evidence type="ECO:0000256" key="2">
    <source>
        <dbReference type="ARBA" id="ARBA00023235"/>
    </source>
</evidence>
<gene>
    <name evidence="3" type="ORF">PML95_06215</name>
</gene>
<dbReference type="InterPro" id="IPR001653">
    <property type="entry name" value="DAP_epimerase_DapF"/>
</dbReference>
<reference evidence="3" key="1">
    <citation type="submission" date="2023-01" db="EMBL/GenBank/DDBJ databases">
        <title>Oxazolidinone resistance genes in florfenicol resistant enterococci from beef cattle and veal calves at slaughter.</title>
        <authorList>
            <person name="Biggel M."/>
        </authorList>
    </citation>
    <scope>NUCLEOTIDE SEQUENCE</scope>
    <source>
        <strain evidence="3">K204-1</strain>
    </source>
</reference>
<evidence type="ECO:0000313" key="4">
    <source>
        <dbReference type="Proteomes" id="UP001179600"/>
    </source>
</evidence>
<comment type="similarity">
    <text evidence="1">Belongs to the diaminopimelate epimerase family.</text>
</comment>